<organism evidence="21 22">
    <name type="scientific">Theobroma cacao</name>
    <name type="common">Cacao</name>
    <name type="synonym">Cocoa</name>
    <dbReference type="NCBI Taxonomy" id="3641"/>
    <lineage>
        <taxon>Eukaryota</taxon>
        <taxon>Viridiplantae</taxon>
        <taxon>Streptophyta</taxon>
        <taxon>Embryophyta</taxon>
        <taxon>Tracheophyta</taxon>
        <taxon>Spermatophyta</taxon>
        <taxon>Magnoliopsida</taxon>
        <taxon>eudicotyledons</taxon>
        <taxon>Gunneridae</taxon>
        <taxon>Pentapetalae</taxon>
        <taxon>rosids</taxon>
        <taxon>malvids</taxon>
        <taxon>Malvales</taxon>
        <taxon>Malvaceae</taxon>
        <taxon>Byttnerioideae</taxon>
        <taxon>Theobroma</taxon>
    </lineage>
</organism>
<dbReference type="CDD" id="cd23509">
    <property type="entry name" value="Gnk2-like"/>
    <property type="match status" value="2"/>
</dbReference>
<keyword evidence="7" id="KW-0677">Repeat</keyword>
<dbReference type="GO" id="GO:0005886">
    <property type="term" value="C:plasma membrane"/>
    <property type="evidence" value="ECO:0000318"/>
    <property type="project" value="GO_Central"/>
</dbReference>
<dbReference type="InterPro" id="IPR038408">
    <property type="entry name" value="GNK2_sf"/>
</dbReference>
<comment type="catalytic activity">
    <reaction evidence="16">
        <text>L-threonyl-[protein] + ATP = O-phospho-L-threonyl-[protein] + ADP + H(+)</text>
        <dbReference type="Rhea" id="RHEA:46608"/>
        <dbReference type="Rhea" id="RHEA-COMP:11060"/>
        <dbReference type="Rhea" id="RHEA-COMP:11605"/>
        <dbReference type="ChEBI" id="CHEBI:15378"/>
        <dbReference type="ChEBI" id="CHEBI:30013"/>
        <dbReference type="ChEBI" id="CHEBI:30616"/>
        <dbReference type="ChEBI" id="CHEBI:61977"/>
        <dbReference type="ChEBI" id="CHEBI:456216"/>
        <dbReference type="EC" id="2.7.11.1"/>
    </reaction>
</comment>
<dbReference type="InParanoid" id="A0A061GHD9"/>
<dbReference type="FunFam" id="3.30.200.20:FF:000195">
    <property type="entry name" value="G-type lectin S-receptor-like serine/threonine-protein kinase"/>
    <property type="match status" value="1"/>
</dbReference>
<feature type="domain" description="Gnk2-homologous" evidence="20">
    <location>
        <begin position="46"/>
        <end position="145"/>
    </location>
</feature>
<evidence type="ECO:0000256" key="9">
    <source>
        <dbReference type="ARBA" id="ARBA00022777"/>
    </source>
</evidence>
<dbReference type="Pfam" id="PF01657">
    <property type="entry name" value="Stress-antifung"/>
    <property type="match status" value="2"/>
</dbReference>
<keyword evidence="13" id="KW-1015">Disulfide bond</keyword>
<dbReference type="EC" id="2.7.11.1" evidence="2"/>
<dbReference type="PANTHER" id="PTHR27002:SF814">
    <property type="entry name" value="CYSTEINE-RICH RECEPTOR-LIKE PROTEIN KINASE 10"/>
    <property type="match status" value="1"/>
</dbReference>
<dbReference type="SUPFAM" id="SSF56112">
    <property type="entry name" value="Protein kinase-like (PK-like)"/>
    <property type="match status" value="1"/>
</dbReference>
<sequence length="688" mass="76697">MPSLLLSQQKRSAETMITVFKRILFLIFSFPVLTYLVTLTFAVDPFFQSRCVADTGNYTANSAYERDLNSLFNEISSTTKLNYGFFHSKFGEVNAIALCRGDVKLNDCTSCLNGTVSEMKQRCHRYKEAIGWSEFCMLRYSSRNISKRLEISPGACLLNTRSAVAGNPEEILRVLQVLLDYLRRVAAARGALLKYATGNSSLGAQIWYALVQCTPDLSEQDCNDCLEAATEGSGSCCVGQMGCRVLRPSCNLRFESAKFFDAAPAVPPPQSPQSTKEEDKQKKSVWIPLGASLSATLGLALFSACGFFIWRRRNIQEDNENSQEVQLLDLVQGSILDEHSSENFNRENVSRSQEFPSIQLDILHVATNYFCNENKLGEGGFGPVYKGTLADGKAIAVKRLSRTSGQGLLEFKNEVMLIAKLQHRNLVRLLGCCLEKNEKLLVYEFMPNRSLDVFLFDSSMAVELSWPKRFSIIKGISRGVMYLHEDSRLRIIHRDLKASNVLLDHEMNPKISDFGMARIFGGDQNQVNTNRVVGTYGYMAPEYAMEGLFSIKSDVFSFGVLLLEIISGKRNNGFHVSERGESLLTFAWKLWSKGQGMELMDQLLVQSCVAAEVLKCIHIGLLCVQEDPADRPSMSSVVVMLGSETITLPRPVEPAFSVGRVVAEPTEPTSNDRNRSINEVTISNLSPR</sequence>
<dbReference type="InterPro" id="IPR021820">
    <property type="entry name" value="S-locus_recpt_kinase_C"/>
</dbReference>
<comment type="subcellular location">
    <subcellularLocation>
        <location evidence="1">Membrane</location>
        <topology evidence="1">Single-pass membrane protein</topology>
    </subcellularLocation>
</comment>
<keyword evidence="5" id="KW-0812">Transmembrane</keyword>
<dbReference type="Gene3D" id="1.10.510.10">
    <property type="entry name" value="Transferase(Phosphotransferase) domain 1"/>
    <property type="match status" value="1"/>
</dbReference>
<dbReference type="Pfam" id="PF11883">
    <property type="entry name" value="DUF3403"/>
    <property type="match status" value="1"/>
</dbReference>
<dbReference type="PROSITE" id="PS00108">
    <property type="entry name" value="PROTEIN_KINASE_ST"/>
    <property type="match status" value="1"/>
</dbReference>
<keyword evidence="14" id="KW-0675">Receptor</keyword>
<evidence type="ECO:0000256" key="15">
    <source>
        <dbReference type="ARBA" id="ARBA00023180"/>
    </source>
</evidence>
<evidence type="ECO:0000256" key="7">
    <source>
        <dbReference type="ARBA" id="ARBA00022737"/>
    </source>
</evidence>
<dbReference type="SMART" id="SM00220">
    <property type="entry name" value="S_TKc"/>
    <property type="match status" value="1"/>
</dbReference>
<evidence type="ECO:0000256" key="16">
    <source>
        <dbReference type="ARBA" id="ARBA00047899"/>
    </source>
</evidence>
<feature type="domain" description="Protein kinase" evidence="19">
    <location>
        <begin position="370"/>
        <end position="646"/>
    </location>
</feature>
<evidence type="ECO:0000256" key="1">
    <source>
        <dbReference type="ARBA" id="ARBA00004167"/>
    </source>
</evidence>
<protein>
    <recommendedName>
        <fullName evidence="2">non-specific serine/threonine protein kinase</fullName>
        <ecNumber evidence="2">2.7.11.1</ecNumber>
    </recommendedName>
</protein>
<evidence type="ECO:0000313" key="21">
    <source>
        <dbReference type="EMBL" id="EOY28577.1"/>
    </source>
</evidence>
<keyword evidence="11" id="KW-1133">Transmembrane helix</keyword>
<reference evidence="21 22" key="1">
    <citation type="journal article" date="2013" name="Genome Biol.">
        <title>The genome sequence of the most widely cultivated cacao type and its use to identify candidate genes regulating pod color.</title>
        <authorList>
            <person name="Motamayor J.C."/>
            <person name="Mockaitis K."/>
            <person name="Schmutz J."/>
            <person name="Haiminen N."/>
            <person name="Iii D.L."/>
            <person name="Cornejo O."/>
            <person name="Findley S.D."/>
            <person name="Zheng P."/>
            <person name="Utro F."/>
            <person name="Royaert S."/>
            <person name="Saski C."/>
            <person name="Jenkins J."/>
            <person name="Podicheti R."/>
            <person name="Zhao M."/>
            <person name="Scheffler B.E."/>
            <person name="Stack J.C."/>
            <person name="Feltus F.A."/>
            <person name="Mustiga G.M."/>
            <person name="Amores F."/>
            <person name="Phillips W."/>
            <person name="Marelli J.P."/>
            <person name="May G.D."/>
            <person name="Shapiro H."/>
            <person name="Ma J."/>
            <person name="Bustamante C.D."/>
            <person name="Schnell R.J."/>
            <person name="Main D."/>
            <person name="Gilbert D."/>
            <person name="Parida L."/>
            <person name="Kuhn D.N."/>
        </authorList>
    </citation>
    <scope>NUCLEOTIDE SEQUENCE [LARGE SCALE GENOMIC DNA]</scope>
    <source>
        <strain evidence="22">cv. Matina 1-6</strain>
    </source>
</reference>
<feature type="region of interest" description="Disordered" evidence="18">
    <location>
        <begin position="663"/>
        <end position="688"/>
    </location>
</feature>
<keyword evidence="6" id="KW-0732">Signal</keyword>
<proteinExistence type="predicted"/>
<evidence type="ECO:0000256" key="8">
    <source>
        <dbReference type="ARBA" id="ARBA00022741"/>
    </source>
</evidence>
<dbReference type="CDD" id="cd14066">
    <property type="entry name" value="STKc_IRAK"/>
    <property type="match status" value="1"/>
</dbReference>
<feature type="compositionally biased region" description="Polar residues" evidence="18">
    <location>
        <begin position="677"/>
        <end position="688"/>
    </location>
</feature>
<dbReference type="Proteomes" id="UP000026915">
    <property type="component" value="Chromosome 6"/>
</dbReference>
<dbReference type="PANTHER" id="PTHR27002">
    <property type="entry name" value="RECEPTOR-LIKE SERINE/THREONINE-PROTEIN KINASE SD1-8"/>
    <property type="match status" value="1"/>
</dbReference>
<dbReference type="GO" id="GO:0005524">
    <property type="term" value="F:ATP binding"/>
    <property type="evidence" value="ECO:0007669"/>
    <property type="project" value="UniProtKB-KW"/>
</dbReference>
<keyword evidence="4" id="KW-0808">Transferase</keyword>
<evidence type="ECO:0000256" key="13">
    <source>
        <dbReference type="ARBA" id="ARBA00023157"/>
    </source>
</evidence>
<dbReference type="GO" id="GO:0006955">
    <property type="term" value="P:immune response"/>
    <property type="evidence" value="ECO:0000318"/>
    <property type="project" value="GO_Central"/>
</dbReference>
<evidence type="ECO:0000313" key="22">
    <source>
        <dbReference type="Proteomes" id="UP000026915"/>
    </source>
</evidence>
<evidence type="ECO:0000256" key="10">
    <source>
        <dbReference type="ARBA" id="ARBA00022840"/>
    </source>
</evidence>
<keyword evidence="15" id="KW-0325">Glycoprotein</keyword>
<keyword evidence="3" id="KW-0723">Serine/threonine-protein kinase</keyword>
<accession>A0A061GHD9</accession>
<keyword evidence="12" id="KW-0472">Membrane</keyword>
<gene>
    <name evidence="21" type="ORF">TCM_030126</name>
</gene>
<dbReference type="InterPro" id="IPR001245">
    <property type="entry name" value="Ser-Thr/Tyr_kinase_cat_dom"/>
</dbReference>
<evidence type="ECO:0000256" key="5">
    <source>
        <dbReference type="ARBA" id="ARBA00022692"/>
    </source>
</evidence>
<keyword evidence="8" id="KW-0547">Nucleotide-binding</keyword>
<dbReference type="FunFam" id="1.10.510.10:FF:000060">
    <property type="entry name" value="G-type lectin S-receptor-like serine/threonine-protein kinase"/>
    <property type="match status" value="1"/>
</dbReference>
<keyword evidence="22" id="KW-1185">Reference proteome</keyword>
<evidence type="ECO:0000256" key="6">
    <source>
        <dbReference type="ARBA" id="ARBA00022729"/>
    </source>
</evidence>
<dbReference type="OMA" id="NQCARIN"/>
<dbReference type="GO" id="GO:0007165">
    <property type="term" value="P:signal transduction"/>
    <property type="evidence" value="ECO:0000318"/>
    <property type="project" value="GO_Central"/>
</dbReference>
<dbReference type="GO" id="GO:0004674">
    <property type="term" value="F:protein serine/threonine kinase activity"/>
    <property type="evidence" value="ECO:0000318"/>
    <property type="project" value="GO_Central"/>
</dbReference>
<evidence type="ECO:0000256" key="2">
    <source>
        <dbReference type="ARBA" id="ARBA00012513"/>
    </source>
</evidence>
<dbReference type="InterPro" id="IPR000719">
    <property type="entry name" value="Prot_kinase_dom"/>
</dbReference>
<evidence type="ECO:0000256" key="3">
    <source>
        <dbReference type="ARBA" id="ARBA00022527"/>
    </source>
</evidence>
<evidence type="ECO:0000256" key="18">
    <source>
        <dbReference type="SAM" id="MobiDB-lite"/>
    </source>
</evidence>
<dbReference type="STRING" id="3641.A0A061GHD9"/>
<dbReference type="InterPro" id="IPR011009">
    <property type="entry name" value="Kinase-like_dom_sf"/>
</dbReference>
<name>A0A061GHD9_THECC</name>
<feature type="domain" description="Gnk2-homologous" evidence="20">
    <location>
        <begin position="151"/>
        <end position="259"/>
    </location>
</feature>
<comment type="catalytic activity">
    <reaction evidence="17">
        <text>L-seryl-[protein] + ATP = O-phospho-L-seryl-[protein] + ADP + H(+)</text>
        <dbReference type="Rhea" id="RHEA:17989"/>
        <dbReference type="Rhea" id="RHEA-COMP:9863"/>
        <dbReference type="Rhea" id="RHEA-COMP:11604"/>
        <dbReference type="ChEBI" id="CHEBI:15378"/>
        <dbReference type="ChEBI" id="CHEBI:29999"/>
        <dbReference type="ChEBI" id="CHEBI:30616"/>
        <dbReference type="ChEBI" id="CHEBI:83421"/>
        <dbReference type="ChEBI" id="CHEBI:456216"/>
        <dbReference type="EC" id="2.7.11.1"/>
    </reaction>
</comment>
<evidence type="ECO:0000259" key="20">
    <source>
        <dbReference type="PROSITE" id="PS51473"/>
    </source>
</evidence>
<evidence type="ECO:0000256" key="11">
    <source>
        <dbReference type="ARBA" id="ARBA00022989"/>
    </source>
</evidence>
<keyword evidence="10" id="KW-0067">ATP-binding</keyword>
<dbReference type="EMBL" id="CM001884">
    <property type="protein sequence ID" value="EOY28577.1"/>
    <property type="molecule type" value="Genomic_DNA"/>
</dbReference>
<dbReference type="InterPro" id="IPR002902">
    <property type="entry name" value="GNK2"/>
</dbReference>
<evidence type="ECO:0000256" key="14">
    <source>
        <dbReference type="ARBA" id="ARBA00023170"/>
    </source>
</evidence>
<dbReference type="FunCoup" id="A0A061GHD9">
    <property type="interactions" value="172"/>
</dbReference>
<evidence type="ECO:0000256" key="4">
    <source>
        <dbReference type="ARBA" id="ARBA00022679"/>
    </source>
</evidence>
<dbReference type="Gene3D" id="3.30.430.20">
    <property type="entry name" value="Gnk2 domain, C-X8-C-X2-C motif"/>
    <property type="match status" value="2"/>
</dbReference>
<dbReference type="Gramene" id="EOY28577">
    <property type="protein sequence ID" value="EOY28577"/>
    <property type="gene ID" value="TCM_030126"/>
</dbReference>
<dbReference type="Gene3D" id="3.30.200.20">
    <property type="entry name" value="Phosphorylase Kinase, domain 1"/>
    <property type="match status" value="1"/>
</dbReference>
<keyword evidence="9" id="KW-0418">Kinase</keyword>
<evidence type="ECO:0000256" key="17">
    <source>
        <dbReference type="ARBA" id="ARBA00048679"/>
    </source>
</evidence>
<evidence type="ECO:0000256" key="12">
    <source>
        <dbReference type="ARBA" id="ARBA00023136"/>
    </source>
</evidence>
<dbReference type="Pfam" id="PF07714">
    <property type="entry name" value="PK_Tyr_Ser-Thr"/>
    <property type="match status" value="1"/>
</dbReference>
<dbReference type="PROSITE" id="PS51473">
    <property type="entry name" value="GNK2"/>
    <property type="match status" value="2"/>
</dbReference>
<evidence type="ECO:0000259" key="19">
    <source>
        <dbReference type="PROSITE" id="PS50011"/>
    </source>
</evidence>
<dbReference type="AlphaFoldDB" id="A0A061GHD9"/>
<dbReference type="InterPro" id="IPR008271">
    <property type="entry name" value="Ser/Thr_kinase_AS"/>
</dbReference>
<dbReference type="PROSITE" id="PS50011">
    <property type="entry name" value="PROTEIN_KINASE_DOM"/>
    <property type="match status" value="1"/>
</dbReference>